<accession>A0A2V0PA47</accession>
<reference evidence="2 3" key="1">
    <citation type="journal article" date="2018" name="Sci. Rep.">
        <title>Raphidocelis subcapitata (=Pseudokirchneriella subcapitata) provides an insight into genome evolution and environmental adaptations in the Sphaeropleales.</title>
        <authorList>
            <person name="Suzuki S."/>
            <person name="Yamaguchi H."/>
            <person name="Nakajima N."/>
            <person name="Kawachi M."/>
        </authorList>
    </citation>
    <scope>NUCLEOTIDE SEQUENCE [LARGE SCALE GENOMIC DNA]</scope>
    <source>
        <strain evidence="2 3">NIES-35</strain>
    </source>
</reference>
<dbReference type="AlphaFoldDB" id="A0A2V0PA47"/>
<evidence type="ECO:0000313" key="2">
    <source>
        <dbReference type="EMBL" id="GBF94773.1"/>
    </source>
</evidence>
<dbReference type="InParanoid" id="A0A2V0PA47"/>
<organism evidence="2 3">
    <name type="scientific">Raphidocelis subcapitata</name>
    <dbReference type="NCBI Taxonomy" id="307507"/>
    <lineage>
        <taxon>Eukaryota</taxon>
        <taxon>Viridiplantae</taxon>
        <taxon>Chlorophyta</taxon>
        <taxon>core chlorophytes</taxon>
        <taxon>Chlorophyceae</taxon>
        <taxon>CS clade</taxon>
        <taxon>Sphaeropleales</taxon>
        <taxon>Selenastraceae</taxon>
        <taxon>Raphidocelis</taxon>
    </lineage>
</organism>
<keyword evidence="3" id="KW-1185">Reference proteome</keyword>
<feature type="transmembrane region" description="Helical" evidence="1">
    <location>
        <begin position="92"/>
        <end position="113"/>
    </location>
</feature>
<dbReference type="Proteomes" id="UP000247498">
    <property type="component" value="Unassembled WGS sequence"/>
</dbReference>
<protein>
    <submittedName>
        <fullName evidence="2">Uncharacterized protein</fullName>
    </submittedName>
</protein>
<name>A0A2V0PA47_9CHLO</name>
<keyword evidence="1" id="KW-0472">Membrane</keyword>
<comment type="caution">
    <text evidence="2">The sequence shown here is derived from an EMBL/GenBank/DDBJ whole genome shotgun (WGS) entry which is preliminary data.</text>
</comment>
<evidence type="ECO:0000313" key="3">
    <source>
        <dbReference type="Proteomes" id="UP000247498"/>
    </source>
</evidence>
<dbReference type="OrthoDB" id="530688at2759"/>
<feature type="transmembrane region" description="Helical" evidence="1">
    <location>
        <begin position="238"/>
        <end position="262"/>
    </location>
</feature>
<dbReference type="EMBL" id="BDRX01000055">
    <property type="protein sequence ID" value="GBF94773.1"/>
    <property type="molecule type" value="Genomic_DNA"/>
</dbReference>
<keyword evidence="1" id="KW-1133">Transmembrane helix</keyword>
<feature type="transmembrane region" description="Helical" evidence="1">
    <location>
        <begin position="67"/>
        <end position="86"/>
    </location>
</feature>
<sequence length="291" mass="31729">MITDPARLPEAVMDSKLNPYMTYTFDKLSCLRGAYFAHVVFAYLVFLTGLGCFVTRLWRRLHPAHLWLGRAYIHSMLWCTATSLLINNTGLPVATLVSFIWVLGGMCVGWVVINIHQVLMARAAERAAGARIKAEGGVPGGDLPALIRAERGRIAGTKTFVQRFFSLKAAHGVIMFVSWINISGRIFASNQTGDFTCYTYPYYKQIDTPDFSGVGQPLKPVPVHDPEFSRLPWAKMGVVNWALALLFGPMLGAMAVGALYSWAESRRAVSARTAAAPAAAAEDEAAGNGKA</sequence>
<gene>
    <name evidence="2" type="ORF">Rsub_07656</name>
</gene>
<proteinExistence type="predicted"/>
<feature type="transmembrane region" description="Helical" evidence="1">
    <location>
        <begin position="160"/>
        <end position="182"/>
    </location>
</feature>
<evidence type="ECO:0000256" key="1">
    <source>
        <dbReference type="SAM" id="Phobius"/>
    </source>
</evidence>
<feature type="transmembrane region" description="Helical" evidence="1">
    <location>
        <begin position="35"/>
        <end position="55"/>
    </location>
</feature>
<keyword evidence="1" id="KW-0812">Transmembrane</keyword>